<accession>A0A6I6SV27</accession>
<dbReference type="KEGG" id="htx:EKK97_22690"/>
<gene>
    <name evidence="1" type="ORF">EKK97_22690</name>
</gene>
<keyword evidence="2" id="KW-1185">Reference proteome</keyword>
<name>A0A6I6SV27_9GAMM</name>
<dbReference type="EMBL" id="CP035042">
    <property type="protein sequence ID" value="QHC51847.1"/>
    <property type="molecule type" value="Genomic_DNA"/>
</dbReference>
<dbReference type="OrthoDB" id="6182044at2"/>
<dbReference type="RefSeq" id="WP_159555434.1">
    <property type="nucleotide sequence ID" value="NZ_CP035042.1"/>
</dbReference>
<evidence type="ECO:0000313" key="2">
    <source>
        <dbReference type="Proteomes" id="UP000464013"/>
    </source>
</evidence>
<evidence type="ECO:0000313" key="1">
    <source>
        <dbReference type="EMBL" id="QHC51847.1"/>
    </source>
</evidence>
<sequence length="134" mass="15019">MAITHFADLLAEARRQPEPQRLLFVFTRAELPDDPTEEQRRRFEQGEGGVLTPVLCVDKAPEELSDMSSLVEESQRTGIEWDIVFVGALSGSGRQAPTSDEAEHHLQRMVESLQMGNTQRFLALDRQGEAVALQ</sequence>
<organism evidence="1 2">
    <name type="scientific">Billgrantia tianxiuensis</name>
    <dbReference type="NCBI Taxonomy" id="2497861"/>
    <lineage>
        <taxon>Bacteria</taxon>
        <taxon>Pseudomonadati</taxon>
        <taxon>Pseudomonadota</taxon>
        <taxon>Gammaproteobacteria</taxon>
        <taxon>Oceanospirillales</taxon>
        <taxon>Halomonadaceae</taxon>
        <taxon>Billgrantia</taxon>
    </lineage>
</organism>
<dbReference type="Proteomes" id="UP000464013">
    <property type="component" value="Chromosome"/>
</dbReference>
<proteinExistence type="predicted"/>
<protein>
    <submittedName>
        <fullName evidence="1">Ribonucleotide reductase subunit alpha</fullName>
    </submittedName>
</protein>
<dbReference type="AlphaFoldDB" id="A0A6I6SV27"/>
<reference evidence="1 2" key="1">
    <citation type="submission" date="2019-01" db="EMBL/GenBank/DDBJ databases">
        <title>Complete genome of a denitifying bacterium Halomons sp. BC-M4-5.</title>
        <authorList>
            <person name="Wang L."/>
            <person name="Shao Z."/>
        </authorList>
    </citation>
    <scope>NUCLEOTIDE SEQUENCE [LARGE SCALE GENOMIC DNA]</scope>
    <source>
        <strain evidence="1 2">BC-M4-5</strain>
    </source>
</reference>